<reference evidence="1" key="1">
    <citation type="journal article" date="2003" name="Genome Biol.">
        <title>An integrated gene annotation and transcriptional profiling approach towards the full gene content of the Drosophila genome.</title>
        <authorList>
            <person name="Hild M."/>
            <person name="Beckmann B."/>
            <person name="Haas S.A."/>
            <person name="Koch B."/>
            <person name="Solovyev V."/>
            <person name="Busold C."/>
            <person name="Fellenberg K."/>
            <person name="Boutros M."/>
            <person name="Vingron M."/>
            <person name="Sauer F."/>
            <person name="Hoheisel J.D."/>
            <person name="Paro R."/>
        </authorList>
    </citation>
    <scope>NUCLEOTIDE SEQUENCE</scope>
</reference>
<name>Q6IL99_DROME</name>
<gene>
    <name evidence="1" type="ORF">HDC09972</name>
</gene>
<protein>
    <submittedName>
        <fullName evidence="1">HDC09972</fullName>
    </submittedName>
</protein>
<evidence type="ECO:0000313" key="1">
    <source>
        <dbReference type="EMBL" id="DAA02962.1"/>
    </source>
</evidence>
<accession>Q6IL99</accession>
<sequence length="251" mass="27964">MPGLAYCHWETVPCLGAQPPNSPDSQLPTPDPFLLDQPVSLVFWAPYMASVISKFPWLHHAACYPAVTRNGKTQSERISMSSSLSLSWLLLVSCASDLPVEGRAMERELRNWGLRAVELQDADPVLDPWLVTPPAPWPREHGANVTNMVMKCASDKSNILTNFHEDPLSPPTEGQSGIPLRFQIYVNDAAEGGGDGAHNDFQFFSTAFSLFSWSNVFPVFPPLAQHLFNCFYFNDFPRFFSSLCSANKKLI</sequence>
<dbReference type="AlphaFoldDB" id="Q6IL99"/>
<organism evidence="1">
    <name type="scientific">Drosophila melanogaster</name>
    <name type="common">Fruit fly</name>
    <dbReference type="NCBI Taxonomy" id="7227"/>
    <lineage>
        <taxon>Eukaryota</taxon>
        <taxon>Metazoa</taxon>
        <taxon>Ecdysozoa</taxon>
        <taxon>Arthropoda</taxon>
        <taxon>Hexapoda</taxon>
        <taxon>Insecta</taxon>
        <taxon>Pterygota</taxon>
        <taxon>Neoptera</taxon>
        <taxon>Endopterygota</taxon>
        <taxon>Diptera</taxon>
        <taxon>Brachycera</taxon>
        <taxon>Muscomorpha</taxon>
        <taxon>Ephydroidea</taxon>
        <taxon>Drosophilidae</taxon>
        <taxon>Drosophila</taxon>
        <taxon>Sophophora</taxon>
    </lineage>
</organism>
<dbReference type="EMBL" id="BK002117">
    <property type="protein sequence ID" value="DAA02962.1"/>
    <property type="molecule type" value="Genomic_DNA"/>
</dbReference>
<proteinExistence type="predicted"/>